<dbReference type="Proteomes" id="UP000215914">
    <property type="component" value="Unassembled WGS sequence"/>
</dbReference>
<organism evidence="1 2">
    <name type="scientific">Helianthus annuus</name>
    <name type="common">Common sunflower</name>
    <dbReference type="NCBI Taxonomy" id="4232"/>
    <lineage>
        <taxon>Eukaryota</taxon>
        <taxon>Viridiplantae</taxon>
        <taxon>Streptophyta</taxon>
        <taxon>Embryophyta</taxon>
        <taxon>Tracheophyta</taxon>
        <taxon>Spermatophyta</taxon>
        <taxon>Magnoliopsida</taxon>
        <taxon>eudicotyledons</taxon>
        <taxon>Gunneridae</taxon>
        <taxon>Pentapetalae</taxon>
        <taxon>asterids</taxon>
        <taxon>campanulids</taxon>
        <taxon>Asterales</taxon>
        <taxon>Asteraceae</taxon>
        <taxon>Asteroideae</taxon>
        <taxon>Heliantheae alliance</taxon>
        <taxon>Heliantheae</taxon>
        <taxon>Helianthus</taxon>
    </lineage>
</organism>
<reference evidence="1" key="1">
    <citation type="journal article" date="2017" name="Nature">
        <title>The sunflower genome provides insights into oil metabolism, flowering and Asterid evolution.</title>
        <authorList>
            <person name="Badouin H."/>
            <person name="Gouzy J."/>
            <person name="Grassa C.J."/>
            <person name="Murat F."/>
            <person name="Staton S.E."/>
            <person name="Cottret L."/>
            <person name="Lelandais-Briere C."/>
            <person name="Owens G.L."/>
            <person name="Carrere S."/>
            <person name="Mayjonade B."/>
            <person name="Legrand L."/>
            <person name="Gill N."/>
            <person name="Kane N.C."/>
            <person name="Bowers J.E."/>
            <person name="Hubner S."/>
            <person name="Bellec A."/>
            <person name="Berard A."/>
            <person name="Berges H."/>
            <person name="Blanchet N."/>
            <person name="Boniface M.C."/>
            <person name="Brunel D."/>
            <person name="Catrice O."/>
            <person name="Chaidir N."/>
            <person name="Claudel C."/>
            <person name="Donnadieu C."/>
            <person name="Faraut T."/>
            <person name="Fievet G."/>
            <person name="Helmstetter N."/>
            <person name="King M."/>
            <person name="Knapp S.J."/>
            <person name="Lai Z."/>
            <person name="Le Paslier M.C."/>
            <person name="Lippi Y."/>
            <person name="Lorenzon L."/>
            <person name="Mandel J.R."/>
            <person name="Marage G."/>
            <person name="Marchand G."/>
            <person name="Marquand E."/>
            <person name="Bret-Mestries E."/>
            <person name="Morien E."/>
            <person name="Nambeesan S."/>
            <person name="Nguyen T."/>
            <person name="Pegot-Espagnet P."/>
            <person name="Pouilly N."/>
            <person name="Raftis F."/>
            <person name="Sallet E."/>
            <person name="Schiex T."/>
            <person name="Thomas J."/>
            <person name="Vandecasteele C."/>
            <person name="Vares D."/>
            <person name="Vear F."/>
            <person name="Vautrin S."/>
            <person name="Crespi M."/>
            <person name="Mangin B."/>
            <person name="Burke J.M."/>
            <person name="Salse J."/>
            <person name="Munos S."/>
            <person name="Vincourt P."/>
            <person name="Rieseberg L.H."/>
            <person name="Langlade N.B."/>
        </authorList>
    </citation>
    <scope>NUCLEOTIDE SEQUENCE</scope>
    <source>
        <tissue evidence="1">Leaves</tissue>
    </source>
</reference>
<proteinExistence type="predicted"/>
<dbReference type="EMBL" id="MNCJ02000327">
    <property type="protein sequence ID" value="KAF5778432.1"/>
    <property type="molecule type" value="Genomic_DNA"/>
</dbReference>
<dbReference type="Gramene" id="mRNA:HanXRQr2_Chr12g0547391">
    <property type="protein sequence ID" value="mRNA:HanXRQr2_Chr12g0547391"/>
    <property type="gene ID" value="HanXRQr2_Chr12g0547391"/>
</dbReference>
<accession>A0A9K3MWL0</accession>
<reference evidence="1" key="2">
    <citation type="submission" date="2020-06" db="EMBL/GenBank/DDBJ databases">
        <title>Helianthus annuus Genome sequencing and assembly Release 2.</title>
        <authorList>
            <person name="Gouzy J."/>
            <person name="Langlade N."/>
            <person name="Munos S."/>
        </authorList>
    </citation>
    <scope>NUCLEOTIDE SEQUENCE</scope>
    <source>
        <tissue evidence="1">Leaves</tissue>
    </source>
</reference>
<keyword evidence="2" id="KW-1185">Reference proteome</keyword>
<dbReference type="AlphaFoldDB" id="A0A9K3MWL0"/>
<sequence length="77" mass="8789">MDTVLNSIVAKNQVCKIENSKIQLHDEYANLNNLVVEQASKDDSDKSVDILSYGAMFSSYKSNLEREFSEEVILRFI</sequence>
<protein>
    <submittedName>
        <fullName evidence="1">Uncharacterized protein</fullName>
    </submittedName>
</protein>
<gene>
    <name evidence="1" type="ORF">HanXRQr2_Chr12g0547391</name>
</gene>
<comment type="caution">
    <text evidence="1">The sequence shown here is derived from an EMBL/GenBank/DDBJ whole genome shotgun (WGS) entry which is preliminary data.</text>
</comment>
<evidence type="ECO:0000313" key="1">
    <source>
        <dbReference type="EMBL" id="KAF5778432.1"/>
    </source>
</evidence>
<evidence type="ECO:0000313" key="2">
    <source>
        <dbReference type="Proteomes" id="UP000215914"/>
    </source>
</evidence>
<name>A0A9K3MWL0_HELAN</name>